<dbReference type="InterPro" id="IPR016181">
    <property type="entry name" value="Acyl_CoA_acyltransferase"/>
</dbReference>
<dbReference type="GO" id="GO:0016747">
    <property type="term" value="F:acyltransferase activity, transferring groups other than amino-acyl groups"/>
    <property type="evidence" value="ECO:0007669"/>
    <property type="project" value="InterPro"/>
</dbReference>
<protein>
    <submittedName>
        <fullName evidence="2">Acetyltransferase (GNAT) family protein</fullName>
    </submittedName>
</protein>
<dbReference type="CDD" id="cd04301">
    <property type="entry name" value="NAT_SF"/>
    <property type="match status" value="1"/>
</dbReference>
<dbReference type="EMBL" id="RKHL01000001">
    <property type="protein sequence ID" value="ROR82745.1"/>
    <property type="molecule type" value="Genomic_DNA"/>
</dbReference>
<dbReference type="PANTHER" id="PTHR13170:SF16">
    <property type="entry name" value="PROTEIN O-GLCNACASE"/>
    <property type="match status" value="1"/>
</dbReference>
<comment type="caution">
    <text evidence="2">The sequence shown here is derived from an EMBL/GenBank/DDBJ whole genome shotgun (WGS) entry which is preliminary data.</text>
</comment>
<dbReference type="RefSeq" id="WP_085512597.1">
    <property type="nucleotide sequence ID" value="NZ_FXAP01000004.1"/>
</dbReference>
<dbReference type="Proteomes" id="UP000266915">
    <property type="component" value="Unassembled WGS sequence"/>
</dbReference>
<dbReference type="SUPFAM" id="SSF55729">
    <property type="entry name" value="Acyl-CoA N-acyltransferases (Nat)"/>
    <property type="match status" value="1"/>
</dbReference>
<sequence>MTEIRAYRPSDRAAVAAICTRTGDSGADATGQFSTDDLLPDIYALPYVEHEPELALLVDAGAGPIGYILGTADTTSFDRWFVERWWPTVERKYEAAAASGAASEGERGIVRSATDRGGLAPELLAQYPAHLHIDLLPETQGMGVGRRLIDTFCELLAERGVPGVHLGVGVANTGAQQFYQRTGFIRVDGDPGAHWYAKAL</sequence>
<evidence type="ECO:0000313" key="3">
    <source>
        <dbReference type="Proteomes" id="UP000266915"/>
    </source>
</evidence>
<dbReference type="PROSITE" id="PS51186">
    <property type="entry name" value="GNAT"/>
    <property type="match status" value="1"/>
</dbReference>
<reference evidence="2 3" key="1">
    <citation type="submission" date="2018-11" db="EMBL/GenBank/DDBJ databases">
        <title>Sequencing the genomes of 1000 actinobacteria strains.</title>
        <authorList>
            <person name="Klenk H.-P."/>
        </authorList>
    </citation>
    <scope>NUCLEOTIDE SEQUENCE [LARGE SCALE GENOMIC DNA]</scope>
    <source>
        <strain evidence="2 3">DSM 14012</strain>
    </source>
</reference>
<name>A0A3N2C5F7_9MICO</name>
<keyword evidence="2" id="KW-0808">Transferase</keyword>
<dbReference type="Pfam" id="PF00583">
    <property type="entry name" value="Acetyltransf_1"/>
    <property type="match status" value="1"/>
</dbReference>
<dbReference type="PANTHER" id="PTHR13170">
    <property type="entry name" value="O-GLCNACASE"/>
    <property type="match status" value="1"/>
</dbReference>
<dbReference type="InterPro" id="IPR051822">
    <property type="entry name" value="Glycosyl_Hydrolase_84"/>
</dbReference>
<keyword evidence="3" id="KW-1185">Reference proteome</keyword>
<accession>A0A3N2C5F7</accession>
<evidence type="ECO:0000313" key="2">
    <source>
        <dbReference type="EMBL" id="ROR82745.1"/>
    </source>
</evidence>
<gene>
    <name evidence="2" type="ORF">EDD42_2841</name>
</gene>
<dbReference type="AlphaFoldDB" id="A0A3N2C5F7"/>
<evidence type="ECO:0000259" key="1">
    <source>
        <dbReference type="PROSITE" id="PS51186"/>
    </source>
</evidence>
<proteinExistence type="predicted"/>
<dbReference type="Gene3D" id="3.40.630.30">
    <property type="match status" value="1"/>
</dbReference>
<dbReference type="InterPro" id="IPR000182">
    <property type="entry name" value="GNAT_dom"/>
</dbReference>
<feature type="domain" description="N-acetyltransferase" evidence="1">
    <location>
        <begin position="2"/>
        <end position="200"/>
    </location>
</feature>
<organism evidence="2 3">
    <name type="scientific">Plantibacter flavus</name>
    <dbReference type="NCBI Taxonomy" id="150123"/>
    <lineage>
        <taxon>Bacteria</taxon>
        <taxon>Bacillati</taxon>
        <taxon>Actinomycetota</taxon>
        <taxon>Actinomycetes</taxon>
        <taxon>Micrococcales</taxon>
        <taxon>Microbacteriaceae</taxon>
        <taxon>Plantibacter</taxon>
    </lineage>
</organism>